<reference evidence="8 9" key="1">
    <citation type="submission" date="2017-03" db="EMBL/GenBank/DDBJ databases">
        <authorList>
            <person name="Afonso C.L."/>
            <person name="Miller P.J."/>
            <person name="Scott M.A."/>
            <person name="Spackman E."/>
            <person name="Goraichik I."/>
            <person name="Dimitrov K.M."/>
            <person name="Suarez D.L."/>
            <person name="Swayne D.E."/>
        </authorList>
    </citation>
    <scope>NUCLEOTIDE SEQUENCE [LARGE SCALE GENOMIC DNA]</scope>
    <source>
        <strain evidence="8">PRJEB14757</strain>
    </source>
</reference>
<evidence type="ECO:0000256" key="4">
    <source>
        <dbReference type="ARBA" id="ARBA00023004"/>
    </source>
</evidence>
<protein>
    <submittedName>
        <fullName evidence="8">Putative Radical SAM domain protein</fullName>
    </submittedName>
</protein>
<dbReference type="OrthoDB" id="9782387at2"/>
<dbReference type="PANTHER" id="PTHR43273">
    <property type="entry name" value="ANAEROBIC SULFATASE-MATURATING ENZYME HOMOLOG ASLB-RELATED"/>
    <property type="match status" value="1"/>
</dbReference>
<evidence type="ECO:0000259" key="7">
    <source>
        <dbReference type="PROSITE" id="PS51918"/>
    </source>
</evidence>
<dbReference type="Gene3D" id="3.20.20.70">
    <property type="entry name" value="Aldolase class I"/>
    <property type="match status" value="1"/>
</dbReference>
<evidence type="ECO:0000256" key="6">
    <source>
        <dbReference type="ARBA" id="ARBA00023601"/>
    </source>
</evidence>
<dbReference type="Pfam" id="PF04055">
    <property type="entry name" value="Radical_SAM"/>
    <property type="match status" value="1"/>
</dbReference>
<comment type="similarity">
    <text evidence="6">Belongs to the radical SAM superfamily. Anaerobic sulfatase-maturating enzyme family.</text>
</comment>
<dbReference type="GO" id="GO:0046872">
    <property type="term" value="F:metal ion binding"/>
    <property type="evidence" value="ECO:0007669"/>
    <property type="project" value="UniProtKB-KW"/>
</dbReference>
<dbReference type="GO" id="GO:0016491">
    <property type="term" value="F:oxidoreductase activity"/>
    <property type="evidence" value="ECO:0007669"/>
    <property type="project" value="InterPro"/>
</dbReference>
<keyword evidence="4" id="KW-0408">Iron</keyword>
<dbReference type="InterPro" id="IPR007197">
    <property type="entry name" value="rSAM"/>
</dbReference>
<keyword evidence="2" id="KW-0949">S-adenosyl-L-methionine</keyword>
<dbReference type="SUPFAM" id="SSF102114">
    <property type="entry name" value="Radical SAM enzymes"/>
    <property type="match status" value="1"/>
</dbReference>
<feature type="domain" description="Radical SAM core" evidence="7">
    <location>
        <begin position="28"/>
        <end position="256"/>
    </location>
</feature>
<dbReference type="EMBL" id="FWEV01000185">
    <property type="protein sequence ID" value="SLM31064.1"/>
    <property type="molecule type" value="Genomic_DNA"/>
</dbReference>
<evidence type="ECO:0000256" key="2">
    <source>
        <dbReference type="ARBA" id="ARBA00022691"/>
    </source>
</evidence>
<evidence type="ECO:0000313" key="9">
    <source>
        <dbReference type="Proteomes" id="UP000191931"/>
    </source>
</evidence>
<keyword evidence="3" id="KW-0479">Metal-binding</keyword>
<dbReference type="Pfam" id="PF13186">
    <property type="entry name" value="SPASM"/>
    <property type="match status" value="1"/>
</dbReference>
<evidence type="ECO:0000256" key="1">
    <source>
        <dbReference type="ARBA" id="ARBA00001966"/>
    </source>
</evidence>
<dbReference type="SFLD" id="SFLDG01067">
    <property type="entry name" value="SPASM/twitch_domain_containing"/>
    <property type="match status" value="1"/>
</dbReference>
<dbReference type="PROSITE" id="PS51918">
    <property type="entry name" value="RADICAL_SAM"/>
    <property type="match status" value="1"/>
</dbReference>
<organism evidence="8 9">
    <name type="scientific">Desulfamplus magnetovallimortis</name>
    <dbReference type="NCBI Taxonomy" id="1246637"/>
    <lineage>
        <taxon>Bacteria</taxon>
        <taxon>Pseudomonadati</taxon>
        <taxon>Thermodesulfobacteriota</taxon>
        <taxon>Desulfobacteria</taxon>
        <taxon>Desulfobacterales</taxon>
        <taxon>Desulfobacteraceae</taxon>
        <taxon>Desulfamplus</taxon>
    </lineage>
</organism>
<dbReference type="CDD" id="cd01335">
    <property type="entry name" value="Radical_SAM"/>
    <property type="match status" value="1"/>
</dbReference>
<name>A0A1W1HEZ4_9BACT</name>
<evidence type="ECO:0000256" key="5">
    <source>
        <dbReference type="ARBA" id="ARBA00023014"/>
    </source>
</evidence>
<evidence type="ECO:0000313" key="8">
    <source>
        <dbReference type="EMBL" id="SLM31064.1"/>
    </source>
</evidence>
<proteinExistence type="inferred from homology"/>
<dbReference type="InterPro" id="IPR013785">
    <property type="entry name" value="Aldolase_TIM"/>
</dbReference>
<dbReference type="CDD" id="cd21109">
    <property type="entry name" value="SPASM"/>
    <property type="match status" value="1"/>
</dbReference>
<accession>A0A1W1HEZ4</accession>
<dbReference type="InterPro" id="IPR058240">
    <property type="entry name" value="rSAM_sf"/>
</dbReference>
<dbReference type="STRING" id="1246637.MTBBW1_2650001"/>
<gene>
    <name evidence="8" type="ORF">MTBBW1_2650001</name>
</gene>
<keyword evidence="9" id="KW-1185">Reference proteome</keyword>
<dbReference type="PANTHER" id="PTHR43273:SF3">
    <property type="entry name" value="ANAEROBIC SULFATASE-MATURATING ENZYME HOMOLOG ASLB-RELATED"/>
    <property type="match status" value="1"/>
</dbReference>
<dbReference type="SFLD" id="SFLDS00029">
    <property type="entry name" value="Radical_SAM"/>
    <property type="match status" value="1"/>
</dbReference>
<dbReference type="SMART" id="SM00729">
    <property type="entry name" value="Elp3"/>
    <property type="match status" value="1"/>
</dbReference>
<keyword evidence="5" id="KW-0411">Iron-sulfur</keyword>
<dbReference type="AlphaFoldDB" id="A0A1W1HEZ4"/>
<dbReference type="Proteomes" id="UP000191931">
    <property type="component" value="Unassembled WGS sequence"/>
</dbReference>
<dbReference type="InterPro" id="IPR006638">
    <property type="entry name" value="Elp3/MiaA/NifB-like_rSAM"/>
</dbReference>
<dbReference type="GO" id="GO:0051536">
    <property type="term" value="F:iron-sulfur cluster binding"/>
    <property type="evidence" value="ECO:0007669"/>
    <property type="project" value="UniProtKB-KW"/>
</dbReference>
<sequence>MLMIKDEYSPFKVVHHFDKLKQLQQGEQITPVQIHLIPTNRCNQNCVFCAYRLPDYPSAANFNAKDEIPEAKLIEIIDSCKTLGVKAIQFTGGGEPLVHPAILKAFQKTLENGLDLALVSNGQALTDDMIHLLADVSWVRISMDACHKKTYSLIRRVKGDIHSRVSKNIEKLARIKKGTILGVGFVVNAENHREIYDACRYFKELGADNFRISAAFTSFGMDYFKGFLEQAKDMASQAKQDFEDKTYKVFNLFNDRISDLFQGTQNYPYCPMKEFVPYIGADETVYTCCMLAYNKLGRIGSIKDQAFEALWESEEKEQFFKYHDPRKYCQIPCMFQGKNEFINYAVKTDARHINFI</sequence>
<comment type="cofactor">
    <cofactor evidence="1">
        <name>[4Fe-4S] cluster</name>
        <dbReference type="ChEBI" id="CHEBI:49883"/>
    </cofactor>
</comment>
<dbReference type="InterPro" id="IPR023885">
    <property type="entry name" value="4Fe4S-binding_SPASM_dom"/>
</dbReference>
<dbReference type="InterPro" id="IPR023867">
    <property type="entry name" value="Sulphatase_maturase_rSAM"/>
</dbReference>
<evidence type="ECO:0000256" key="3">
    <source>
        <dbReference type="ARBA" id="ARBA00022723"/>
    </source>
</evidence>